<keyword evidence="9 11" id="KW-0269">Exonuclease</keyword>
<protein>
    <recommendedName>
        <fullName evidence="9">Exonuclease 1</fullName>
        <ecNumber evidence="9">3.1.-.-</ecNumber>
    </recommendedName>
</protein>
<dbReference type="FunFam" id="1.10.150.20:FF:000011">
    <property type="entry name" value="exonuclease 1"/>
    <property type="match status" value="1"/>
</dbReference>
<keyword evidence="12" id="KW-1185">Reference proteome</keyword>
<comment type="similarity">
    <text evidence="9">Belongs to the XPG/RAD2 endonuclease family. EXO1 subfamily.</text>
</comment>
<gene>
    <name evidence="11" type="primary">EXO1</name>
    <name evidence="11" type="ORF">NBO_1012g0001</name>
</gene>
<dbReference type="InterPro" id="IPR029060">
    <property type="entry name" value="PIN-like_dom_sf"/>
</dbReference>
<dbReference type="GO" id="GO:0046872">
    <property type="term" value="F:metal ion binding"/>
    <property type="evidence" value="ECO:0007669"/>
    <property type="project" value="UniProtKB-UniRule"/>
</dbReference>
<keyword evidence="9" id="KW-0267">Excision nuclease</keyword>
<keyword evidence="8 9" id="KW-0539">Nucleus</keyword>
<dbReference type="CDD" id="cd09901">
    <property type="entry name" value="H3TH_FEN1-like"/>
    <property type="match status" value="1"/>
</dbReference>
<dbReference type="AlphaFoldDB" id="R0KN90"/>
<dbReference type="Gene3D" id="1.10.150.20">
    <property type="entry name" value="5' to 3' exonuclease, C-terminal subdomain"/>
    <property type="match status" value="1"/>
</dbReference>
<keyword evidence="5 9" id="KW-0378">Hydrolase</keyword>
<keyword evidence="9" id="KW-0238">DNA-binding</keyword>
<dbReference type="EMBL" id="KB909919">
    <property type="protein sequence ID" value="EOB11617.1"/>
    <property type="molecule type" value="Genomic_DNA"/>
</dbReference>
<proteinExistence type="inferred from homology"/>
<dbReference type="GO" id="GO:0003677">
    <property type="term" value="F:DNA binding"/>
    <property type="evidence" value="ECO:0007669"/>
    <property type="project" value="UniProtKB-UniRule"/>
</dbReference>
<dbReference type="InterPro" id="IPR006084">
    <property type="entry name" value="XPG/Rad2"/>
</dbReference>
<evidence type="ECO:0000256" key="9">
    <source>
        <dbReference type="RuleBase" id="RU910737"/>
    </source>
</evidence>
<sequence length="181" mass="21100">MTEDSDLIPFGCKNILFKFDGSFVDLYKIECLEKSKDKVFRDHIQDICILSGCDYLESIPGIGILTAHKFLLKSRDIKEVIHKISLKKKVPVNYFEEFRRAKITFKSQIVYDPKTKTRRYLNPPEEEATFLGTLDEVEYVFEMNLPNSVLGKEHQQKIVKISRHHIENVKNKEETSQSAPF</sequence>
<keyword evidence="6 9" id="KW-0460">Magnesium</keyword>
<evidence type="ECO:0000259" key="10">
    <source>
        <dbReference type="Pfam" id="PF00867"/>
    </source>
</evidence>
<evidence type="ECO:0000256" key="6">
    <source>
        <dbReference type="ARBA" id="ARBA00022842"/>
    </source>
</evidence>
<dbReference type="SMART" id="SM00279">
    <property type="entry name" value="HhH2"/>
    <property type="match status" value="1"/>
</dbReference>
<comment type="cofactor">
    <cofactor evidence="9">
        <name>Mg(2+)</name>
        <dbReference type="ChEBI" id="CHEBI:18420"/>
    </cofactor>
    <text evidence="9">Binds 2 magnesium ions per subunit. They probably participate in the reaction catalyzed by the enzyme. May bind an additional third magnesium ion after substrate binding.</text>
</comment>
<dbReference type="SUPFAM" id="SSF47807">
    <property type="entry name" value="5' to 3' exonuclease, C-terminal subdomain"/>
    <property type="match status" value="1"/>
</dbReference>
<dbReference type="InterPro" id="IPR006086">
    <property type="entry name" value="XPG-I_dom"/>
</dbReference>
<organism evidence="11 12">
    <name type="scientific">Nosema bombycis (strain CQ1 / CVCC 102059)</name>
    <name type="common">Microsporidian parasite</name>
    <name type="synonym">Pebrine of silkworm</name>
    <dbReference type="NCBI Taxonomy" id="578461"/>
    <lineage>
        <taxon>Eukaryota</taxon>
        <taxon>Fungi</taxon>
        <taxon>Fungi incertae sedis</taxon>
        <taxon>Microsporidia</taxon>
        <taxon>Nosematidae</taxon>
        <taxon>Nosema</taxon>
    </lineage>
</organism>
<dbReference type="Pfam" id="PF00867">
    <property type="entry name" value="XPG_I"/>
    <property type="match status" value="1"/>
</dbReference>
<evidence type="ECO:0000256" key="7">
    <source>
        <dbReference type="ARBA" id="ARBA00023204"/>
    </source>
</evidence>
<dbReference type="HOGENOM" id="CLU_1489410_0_0_1"/>
<evidence type="ECO:0000313" key="12">
    <source>
        <dbReference type="Proteomes" id="UP000016927"/>
    </source>
</evidence>
<evidence type="ECO:0000256" key="2">
    <source>
        <dbReference type="ARBA" id="ARBA00022722"/>
    </source>
</evidence>
<evidence type="ECO:0000313" key="11">
    <source>
        <dbReference type="EMBL" id="EOB11617.1"/>
    </source>
</evidence>
<dbReference type="EC" id="3.1.-.-" evidence="9"/>
<dbReference type="InterPro" id="IPR008918">
    <property type="entry name" value="HhH2"/>
</dbReference>
<evidence type="ECO:0000256" key="3">
    <source>
        <dbReference type="ARBA" id="ARBA00022723"/>
    </source>
</evidence>
<reference evidence="11 12" key="1">
    <citation type="journal article" date="2013" name="BMC Genomics">
        <title>Comparative genomics of parasitic silkworm microsporidia reveal an association between genome expansion and host adaptation.</title>
        <authorList>
            <person name="Pan G."/>
            <person name="Xu J."/>
            <person name="Li T."/>
            <person name="Xia Q."/>
            <person name="Liu S.L."/>
            <person name="Zhang G."/>
            <person name="Li S."/>
            <person name="Li C."/>
            <person name="Liu H."/>
            <person name="Yang L."/>
            <person name="Liu T."/>
            <person name="Zhang X."/>
            <person name="Wu Z."/>
            <person name="Fan W."/>
            <person name="Dang X."/>
            <person name="Xiang H."/>
            <person name="Tao M."/>
            <person name="Li Y."/>
            <person name="Hu J."/>
            <person name="Li Z."/>
            <person name="Lin L."/>
            <person name="Luo J."/>
            <person name="Geng L."/>
            <person name="Wang L."/>
            <person name="Long M."/>
            <person name="Wan Y."/>
            <person name="He N."/>
            <person name="Zhang Z."/>
            <person name="Lu C."/>
            <person name="Keeling P.J."/>
            <person name="Wang J."/>
            <person name="Xiang Z."/>
            <person name="Zhou Z."/>
        </authorList>
    </citation>
    <scope>NUCLEOTIDE SEQUENCE [LARGE SCALE GENOMIC DNA]</scope>
    <source>
        <strain evidence="12">CQ1 / CVCC 102059</strain>
    </source>
</reference>
<dbReference type="GO" id="GO:0006281">
    <property type="term" value="P:DNA repair"/>
    <property type="evidence" value="ECO:0007669"/>
    <property type="project" value="UniProtKB-UniRule"/>
</dbReference>
<evidence type="ECO:0000256" key="8">
    <source>
        <dbReference type="ARBA" id="ARBA00023242"/>
    </source>
</evidence>
<keyword evidence="7 9" id="KW-0234">DNA repair</keyword>
<keyword evidence="4 9" id="KW-0227">DNA damage</keyword>
<dbReference type="GO" id="GO:0005634">
    <property type="term" value="C:nucleus"/>
    <property type="evidence" value="ECO:0007669"/>
    <property type="project" value="UniProtKB-SubCell"/>
</dbReference>
<keyword evidence="9" id="KW-0228">DNA excision</keyword>
<comment type="subcellular location">
    <subcellularLocation>
        <location evidence="1 9">Nucleus</location>
    </subcellularLocation>
</comment>
<keyword evidence="2 9" id="KW-0540">Nuclease</keyword>
<evidence type="ECO:0000256" key="1">
    <source>
        <dbReference type="ARBA" id="ARBA00004123"/>
    </source>
</evidence>
<dbReference type="OrthoDB" id="26491at2759"/>
<dbReference type="GO" id="GO:0017108">
    <property type="term" value="F:5'-flap endonuclease activity"/>
    <property type="evidence" value="ECO:0007669"/>
    <property type="project" value="TreeGrafter"/>
</dbReference>
<name>R0KN90_NOSB1</name>
<dbReference type="STRING" id="578461.R0KN90"/>
<dbReference type="InterPro" id="IPR036279">
    <property type="entry name" value="5-3_exonuclease_C_sf"/>
</dbReference>
<dbReference type="SUPFAM" id="SSF88723">
    <property type="entry name" value="PIN domain-like"/>
    <property type="match status" value="1"/>
</dbReference>
<comment type="function">
    <text evidence="9">5'-&gt;3' double-stranded DNA exonuclease which may also possess a cryptic 3'-&gt;5' double-stranded DNA exonuclease activity. Functions in DNA mismatch repair.</text>
</comment>
<evidence type="ECO:0000256" key="5">
    <source>
        <dbReference type="ARBA" id="ARBA00022801"/>
    </source>
</evidence>
<evidence type="ECO:0000256" key="4">
    <source>
        <dbReference type="ARBA" id="ARBA00022763"/>
    </source>
</evidence>
<accession>R0KN90</accession>
<dbReference type="VEuPathDB" id="MicrosporidiaDB:NBO_1012g0001"/>
<dbReference type="PANTHER" id="PTHR11081">
    <property type="entry name" value="FLAP ENDONUCLEASE FAMILY MEMBER"/>
    <property type="match status" value="1"/>
</dbReference>
<keyword evidence="3 9" id="KW-0479">Metal-binding</keyword>
<feature type="domain" description="XPG-I" evidence="10">
    <location>
        <begin position="1"/>
        <end position="54"/>
    </location>
</feature>
<dbReference type="GO" id="GO:0035312">
    <property type="term" value="F:5'-3' DNA exonuclease activity"/>
    <property type="evidence" value="ECO:0007669"/>
    <property type="project" value="UniProtKB-UniRule"/>
</dbReference>
<dbReference type="PANTHER" id="PTHR11081:SF8">
    <property type="entry name" value="EXONUCLEASE 1"/>
    <property type="match status" value="1"/>
</dbReference>
<dbReference type="Proteomes" id="UP000016927">
    <property type="component" value="Unassembled WGS sequence"/>
</dbReference>